<dbReference type="InterPro" id="IPR046348">
    <property type="entry name" value="SIS_dom_sf"/>
</dbReference>
<accession>A0A0F3ILL4</accession>
<keyword evidence="3" id="KW-1185">Reference proteome</keyword>
<dbReference type="SUPFAM" id="SSF53697">
    <property type="entry name" value="SIS domain"/>
    <property type="match status" value="1"/>
</dbReference>
<protein>
    <submittedName>
        <fullName evidence="2">DnaA initiator-associating protein DiaA</fullName>
    </submittedName>
</protein>
<feature type="domain" description="SIS" evidence="1">
    <location>
        <begin position="36"/>
        <end position="194"/>
    </location>
</feature>
<organism evidence="2 3">
    <name type="scientific">Methylocucumis oryzae</name>
    <dbReference type="NCBI Taxonomy" id="1632867"/>
    <lineage>
        <taxon>Bacteria</taxon>
        <taxon>Pseudomonadati</taxon>
        <taxon>Pseudomonadota</taxon>
        <taxon>Gammaproteobacteria</taxon>
        <taxon>Methylococcales</taxon>
        <taxon>Methylococcaceae</taxon>
        <taxon>Methylocucumis</taxon>
    </lineage>
</organism>
<dbReference type="PANTHER" id="PTHR30390">
    <property type="entry name" value="SEDOHEPTULOSE 7-PHOSPHATE ISOMERASE / DNAA INITIATOR-ASSOCIATING FACTOR FOR REPLICATION INITIATION"/>
    <property type="match status" value="1"/>
</dbReference>
<reference evidence="3" key="1">
    <citation type="submission" date="2015-03" db="EMBL/GenBank/DDBJ databases">
        <title>Draft genome sequence of a novel methanotroph (Sn10-6) isolated from flooded ricefield rhizosphere in India.</title>
        <authorList>
            <person name="Pandit P.S."/>
            <person name="Pore S.D."/>
            <person name="Arora P."/>
            <person name="Kapse N.G."/>
            <person name="Dhakephalkar P.K."/>
            <person name="Rahalkar M.C."/>
        </authorList>
    </citation>
    <scope>NUCLEOTIDE SEQUENCE [LARGE SCALE GENOMIC DNA]</scope>
    <source>
        <strain evidence="3">Sn10-6</strain>
    </source>
</reference>
<dbReference type="PROSITE" id="PS51464">
    <property type="entry name" value="SIS"/>
    <property type="match status" value="1"/>
</dbReference>
<dbReference type="InterPro" id="IPR001347">
    <property type="entry name" value="SIS_dom"/>
</dbReference>
<sequence length="194" mass="21478">MSLQDRIISHFSDSQQIQQDSLSSLTEIIEFASQRLVSTLLNDKKILVCAHGRAIACAQLLVSALLNQYDRERPALPIIALYNDSVTMTAIAGDYHFDDIFSKQIRTLGQAGDILVTYSDGQQMSNLAKAINVAHDKEISVIAFTNSNETMLSTLLDETDIELHIPTSHSAYALESQVLITHCLCDLIDHQLFG</sequence>
<dbReference type="EMBL" id="LAJX01000026">
    <property type="protein sequence ID" value="KJV07611.1"/>
    <property type="molecule type" value="Genomic_DNA"/>
</dbReference>
<evidence type="ECO:0000313" key="2">
    <source>
        <dbReference type="EMBL" id="KJV07611.1"/>
    </source>
</evidence>
<dbReference type="GO" id="GO:0097367">
    <property type="term" value="F:carbohydrate derivative binding"/>
    <property type="evidence" value="ECO:0007669"/>
    <property type="project" value="InterPro"/>
</dbReference>
<evidence type="ECO:0000313" key="3">
    <source>
        <dbReference type="Proteomes" id="UP000033684"/>
    </source>
</evidence>
<name>A0A0F3ILL4_9GAMM</name>
<dbReference type="RefSeq" id="WP_045778152.1">
    <property type="nucleotide sequence ID" value="NZ_LAJX01000026.1"/>
</dbReference>
<dbReference type="Proteomes" id="UP000033684">
    <property type="component" value="Unassembled WGS sequence"/>
</dbReference>
<reference evidence="2 3" key="2">
    <citation type="journal article" date="2016" name="Microb. Ecol.">
        <title>Genome Characteristics of a Novel Type I Methanotroph (Sn10-6) Isolated from a Flooded Indian Rice Field.</title>
        <authorList>
            <person name="Rahalkar M.C."/>
            <person name="Pandit P.S."/>
            <person name="Dhakephalkar P.K."/>
            <person name="Pore S."/>
            <person name="Arora P."/>
            <person name="Kapse N."/>
        </authorList>
    </citation>
    <scope>NUCLEOTIDE SEQUENCE [LARGE SCALE GENOMIC DNA]</scope>
    <source>
        <strain evidence="2 3">Sn10-6</strain>
    </source>
</reference>
<dbReference type="PATRIC" id="fig|1632867.3.peg.3105"/>
<dbReference type="AlphaFoldDB" id="A0A0F3ILL4"/>
<dbReference type="InterPro" id="IPR035461">
    <property type="entry name" value="GmhA/DiaA"/>
</dbReference>
<gene>
    <name evidence="2" type="ORF">VZ94_03295</name>
</gene>
<dbReference type="CDD" id="cd05006">
    <property type="entry name" value="SIS_GmhA"/>
    <property type="match status" value="1"/>
</dbReference>
<dbReference type="OrthoDB" id="9810929at2"/>
<dbReference type="GO" id="GO:1901135">
    <property type="term" value="P:carbohydrate derivative metabolic process"/>
    <property type="evidence" value="ECO:0007669"/>
    <property type="project" value="InterPro"/>
</dbReference>
<dbReference type="Gene3D" id="3.40.50.10490">
    <property type="entry name" value="Glucose-6-phosphate isomerase like protein, domain 1"/>
    <property type="match status" value="1"/>
</dbReference>
<evidence type="ECO:0000259" key="1">
    <source>
        <dbReference type="PROSITE" id="PS51464"/>
    </source>
</evidence>
<dbReference type="Pfam" id="PF13580">
    <property type="entry name" value="SIS_2"/>
    <property type="match status" value="1"/>
</dbReference>
<proteinExistence type="predicted"/>
<comment type="caution">
    <text evidence="2">The sequence shown here is derived from an EMBL/GenBank/DDBJ whole genome shotgun (WGS) entry which is preliminary data.</text>
</comment>
<dbReference type="InterPro" id="IPR050099">
    <property type="entry name" value="SIS_GmhA/DiaA_subfam"/>
</dbReference>
<dbReference type="PANTHER" id="PTHR30390:SF6">
    <property type="entry name" value="DNAA INITIATOR-ASSOCIATING PROTEIN DIAA"/>
    <property type="match status" value="1"/>
</dbReference>